<dbReference type="EMBL" id="JACVVK020000135">
    <property type="protein sequence ID" value="KAK7489656.1"/>
    <property type="molecule type" value="Genomic_DNA"/>
</dbReference>
<dbReference type="Proteomes" id="UP001519460">
    <property type="component" value="Unassembled WGS sequence"/>
</dbReference>
<proteinExistence type="predicted"/>
<reference evidence="1 2" key="1">
    <citation type="journal article" date="2023" name="Sci. Data">
        <title>Genome assembly of the Korean intertidal mud-creeper Batillaria attramentaria.</title>
        <authorList>
            <person name="Patra A.K."/>
            <person name="Ho P.T."/>
            <person name="Jun S."/>
            <person name="Lee S.J."/>
            <person name="Kim Y."/>
            <person name="Won Y.J."/>
        </authorList>
    </citation>
    <scope>NUCLEOTIDE SEQUENCE [LARGE SCALE GENOMIC DNA]</scope>
    <source>
        <strain evidence="1">Wonlab-2016</strain>
    </source>
</reference>
<evidence type="ECO:0000313" key="2">
    <source>
        <dbReference type="Proteomes" id="UP001519460"/>
    </source>
</evidence>
<gene>
    <name evidence="1" type="ORF">BaRGS_00019051</name>
</gene>
<accession>A0ABD0KQT9</accession>
<keyword evidence="2" id="KW-1185">Reference proteome</keyword>
<name>A0ABD0KQT9_9CAEN</name>
<protein>
    <submittedName>
        <fullName evidence="1">Uncharacterized protein</fullName>
    </submittedName>
</protein>
<evidence type="ECO:0000313" key="1">
    <source>
        <dbReference type="EMBL" id="KAK7489656.1"/>
    </source>
</evidence>
<dbReference type="AlphaFoldDB" id="A0ABD0KQT9"/>
<sequence>MDDRSRAIASIKDRGQCLLLIICLLFPSHTGCLSVLFASDETDGVDTVTVSLARMKTRDNKTRDNLLSDTRQPALCFKPVSKKPKEES</sequence>
<organism evidence="1 2">
    <name type="scientific">Batillaria attramentaria</name>
    <dbReference type="NCBI Taxonomy" id="370345"/>
    <lineage>
        <taxon>Eukaryota</taxon>
        <taxon>Metazoa</taxon>
        <taxon>Spiralia</taxon>
        <taxon>Lophotrochozoa</taxon>
        <taxon>Mollusca</taxon>
        <taxon>Gastropoda</taxon>
        <taxon>Caenogastropoda</taxon>
        <taxon>Sorbeoconcha</taxon>
        <taxon>Cerithioidea</taxon>
        <taxon>Batillariidae</taxon>
        <taxon>Batillaria</taxon>
    </lineage>
</organism>
<comment type="caution">
    <text evidence="1">The sequence shown here is derived from an EMBL/GenBank/DDBJ whole genome shotgun (WGS) entry which is preliminary data.</text>
</comment>